<organism evidence="1">
    <name type="scientific">Siphoviridae sp. ctmIh35</name>
    <dbReference type="NCBI Taxonomy" id="2827932"/>
    <lineage>
        <taxon>Viruses</taxon>
        <taxon>Duplodnaviria</taxon>
        <taxon>Heunggongvirae</taxon>
        <taxon>Uroviricota</taxon>
        <taxon>Caudoviricetes</taxon>
    </lineage>
</organism>
<protein>
    <submittedName>
        <fullName evidence="1">SprT-like family protein</fullName>
    </submittedName>
</protein>
<reference evidence="1" key="1">
    <citation type="journal article" date="2021" name="Proc. Natl. Acad. Sci. U.S.A.">
        <title>A Catalog of Tens of Thousands of Viruses from Human Metagenomes Reveals Hidden Associations with Chronic Diseases.</title>
        <authorList>
            <person name="Tisza M.J."/>
            <person name="Buck C.B."/>
        </authorList>
    </citation>
    <scope>NUCLEOTIDE SEQUENCE</scope>
    <source>
        <strain evidence="1">CtmIh35</strain>
    </source>
</reference>
<sequence>MIGKIDILGVEYTISEVDVVNKEELRKGEINFLTNEIRIDKGMPDTLKEQVLMHEILHAVFELLGMEKLAMNERKVQSIATALHYVFATQDIF</sequence>
<name>A0A8S5T994_9CAUD</name>
<proteinExistence type="predicted"/>
<evidence type="ECO:0000313" key="1">
    <source>
        <dbReference type="EMBL" id="DAF59587.1"/>
    </source>
</evidence>
<dbReference type="EMBL" id="BK032772">
    <property type="protein sequence ID" value="DAF59587.1"/>
    <property type="molecule type" value="Genomic_DNA"/>
</dbReference>
<accession>A0A8S5T994</accession>